<dbReference type="RefSeq" id="WP_217884092.1">
    <property type="nucleotide sequence ID" value="NZ_FUKI01000119.1"/>
</dbReference>
<gene>
    <name evidence="2" type="ORF">CRENPOLYSF1_430038</name>
</gene>
<protein>
    <submittedName>
        <fullName evidence="2">CopG domain protein DNA-binding domain protein (Modular protein)</fullName>
    </submittedName>
</protein>
<organism evidence="2 3">
    <name type="scientific">Crenothrix polyspora</name>
    <dbReference type="NCBI Taxonomy" id="360316"/>
    <lineage>
        <taxon>Bacteria</taxon>
        <taxon>Pseudomonadati</taxon>
        <taxon>Pseudomonadota</taxon>
        <taxon>Gammaproteobacteria</taxon>
        <taxon>Methylococcales</taxon>
        <taxon>Crenotrichaceae</taxon>
        <taxon>Crenothrix</taxon>
    </lineage>
</organism>
<dbReference type="Proteomes" id="UP000195667">
    <property type="component" value="Unassembled WGS sequence"/>
</dbReference>
<evidence type="ECO:0000259" key="1">
    <source>
        <dbReference type="Pfam" id="PF01402"/>
    </source>
</evidence>
<accession>A0A1R4HAT9</accession>
<name>A0A1R4HAT9_9GAMM</name>
<dbReference type="AlphaFoldDB" id="A0A1R4HAT9"/>
<dbReference type="InterPro" id="IPR002145">
    <property type="entry name" value="CopG"/>
</dbReference>
<dbReference type="EMBL" id="FUKI01000119">
    <property type="protein sequence ID" value="SJM93329.1"/>
    <property type="molecule type" value="Genomic_DNA"/>
</dbReference>
<dbReference type="GO" id="GO:0006355">
    <property type="term" value="P:regulation of DNA-templated transcription"/>
    <property type="evidence" value="ECO:0007669"/>
    <property type="project" value="InterPro"/>
</dbReference>
<dbReference type="CDD" id="cd21631">
    <property type="entry name" value="RHH_CopG_NikR-like"/>
    <property type="match status" value="1"/>
</dbReference>
<dbReference type="Pfam" id="PF01402">
    <property type="entry name" value="RHH_1"/>
    <property type="match status" value="1"/>
</dbReference>
<sequence length="84" mass="9170">MSGINNALEISMATDKDVIRLSLAVSPELNARLEQLAASGCTTKSEILRKAIALYDVVAEAKTEKRRFGILDEDKHLLTEIVGI</sequence>
<keyword evidence="3" id="KW-1185">Reference proteome</keyword>
<keyword evidence="2" id="KW-0238">DNA-binding</keyword>
<feature type="domain" description="Ribbon-helix-helix protein CopG" evidence="1">
    <location>
        <begin position="20"/>
        <end position="55"/>
    </location>
</feature>
<evidence type="ECO:0000313" key="3">
    <source>
        <dbReference type="Proteomes" id="UP000195667"/>
    </source>
</evidence>
<dbReference type="GO" id="GO:0003677">
    <property type="term" value="F:DNA binding"/>
    <property type="evidence" value="ECO:0007669"/>
    <property type="project" value="UniProtKB-KW"/>
</dbReference>
<proteinExistence type="predicted"/>
<evidence type="ECO:0000313" key="2">
    <source>
        <dbReference type="EMBL" id="SJM93329.1"/>
    </source>
</evidence>
<reference evidence="3" key="1">
    <citation type="submission" date="2017-02" db="EMBL/GenBank/DDBJ databases">
        <authorList>
            <person name="Daims H."/>
        </authorList>
    </citation>
    <scope>NUCLEOTIDE SEQUENCE [LARGE SCALE GENOMIC DNA]</scope>
</reference>